<comment type="caution">
    <text evidence="1">The sequence shown here is derived from an EMBL/GenBank/DDBJ whole genome shotgun (WGS) entry which is preliminary data.</text>
</comment>
<protein>
    <submittedName>
        <fullName evidence="1">Uncharacterized protein</fullName>
    </submittedName>
</protein>
<sequence length="29" mass="3367">MIPQKMKELDSWESSSFIFCGMDEISTLI</sequence>
<reference evidence="1 2" key="1">
    <citation type="journal article" date="2018" name="Syst. Appl. Microbiol.">
        <title>Abditibacterium utsteinense sp. nov., the first cultivated member of candidate phylum FBP, isolated from ice-free Antarctic soil samples.</title>
        <authorList>
            <person name="Tahon G."/>
            <person name="Tytgat B."/>
            <person name="Lebbe L."/>
            <person name="Carlier A."/>
            <person name="Willems A."/>
        </authorList>
    </citation>
    <scope>NUCLEOTIDE SEQUENCE [LARGE SCALE GENOMIC DNA]</scope>
    <source>
        <strain evidence="1 2">LMG 29911</strain>
    </source>
</reference>
<keyword evidence="2" id="KW-1185">Reference proteome</keyword>
<dbReference type="Proteomes" id="UP000237684">
    <property type="component" value="Unassembled WGS sequence"/>
</dbReference>
<dbReference type="AlphaFoldDB" id="A0A2S8SXJ3"/>
<name>A0A2S8SXJ3_9BACT</name>
<dbReference type="EMBL" id="NIGF01000001">
    <property type="protein sequence ID" value="PQV65517.1"/>
    <property type="molecule type" value="Genomic_DNA"/>
</dbReference>
<dbReference type="InParanoid" id="A0A2S8SXJ3"/>
<evidence type="ECO:0000313" key="2">
    <source>
        <dbReference type="Proteomes" id="UP000237684"/>
    </source>
</evidence>
<gene>
    <name evidence="1" type="ORF">B1R32_101259</name>
</gene>
<organism evidence="1 2">
    <name type="scientific">Abditibacterium utsteinense</name>
    <dbReference type="NCBI Taxonomy" id="1960156"/>
    <lineage>
        <taxon>Bacteria</taxon>
        <taxon>Pseudomonadati</taxon>
        <taxon>Abditibacteriota</taxon>
        <taxon>Abditibacteriia</taxon>
        <taxon>Abditibacteriales</taxon>
        <taxon>Abditibacteriaceae</taxon>
        <taxon>Abditibacterium</taxon>
    </lineage>
</organism>
<accession>A0A2S8SXJ3</accession>
<evidence type="ECO:0000313" key="1">
    <source>
        <dbReference type="EMBL" id="PQV65517.1"/>
    </source>
</evidence>
<proteinExistence type="predicted"/>